<feature type="domain" description="Glycoside hydrolase family 20 catalytic" evidence="6">
    <location>
        <begin position="158"/>
        <end position="509"/>
    </location>
</feature>
<keyword evidence="5" id="KW-0326">Glycosidase</keyword>
<dbReference type="InterPro" id="IPR025705">
    <property type="entry name" value="Beta_hexosaminidase_sua/sub"/>
</dbReference>
<evidence type="ECO:0000259" key="6">
    <source>
        <dbReference type="Pfam" id="PF00728"/>
    </source>
</evidence>
<dbReference type="CDD" id="cd06563">
    <property type="entry name" value="GH20_chitobiase-like"/>
    <property type="match status" value="1"/>
</dbReference>
<dbReference type="PANTHER" id="PTHR22600:SF57">
    <property type="entry name" value="BETA-N-ACETYLHEXOSAMINIDASE"/>
    <property type="match status" value="1"/>
</dbReference>
<feature type="domain" description="Beta-hexosaminidase bacterial type N-terminal" evidence="7">
    <location>
        <begin position="30"/>
        <end position="155"/>
    </location>
</feature>
<sequence length="556" mass="63634">MRSIFYLFIFIILVSSCSEKNKTFLTSEVTLLPKPTTLTLGEESFAFKEGYSVSIESDEQKSAANYLINLIKNTTGFQLELKEEGKALITFSKVEGLEAEGYQLDITPKQIVIKASDAAGYFYGVQSIQQLLSKEVSTETNKEKWLVPSVVIEDAPRFKWRAYMLDESRYFHGETFVKQMLDQMALLKMNVFHWHLIDDAGWRIEIKKYPLLTEVGSKRADSEIETWKSGKTSGVPHSGFYTQEQIKDIVAYAAERNITVVPEFEMPGHSSAAIASYTWLGTAGKDIDVPIKFGRLYDNYDVTKPEVIQFIKDVLTEMFALFPSEVIHIGGDEVGYKVWEESASVQKYMKENGIKTPADLQIDFTNKISQFMEQNGRRMMGWNEIMGVNIHKGFEEKKDDKAAETELAKNVVVHFWKGNLALAQDAAKKGYGIVNSLHSNTYLDYSYKGISLKKAYNFNPIPEGLEEKYHKNIYGLGCQMWSEWTPTNPDVERQTFPRIAAYAEVGWTQLENKDYESFKVALKKIQKHWDSLNINYFKDYEKVEAEIEAARKKKAE</sequence>
<proteinExistence type="inferred from homology"/>
<dbReference type="Gene3D" id="3.30.379.10">
    <property type="entry name" value="Chitobiase/beta-hexosaminidase domain 2-like"/>
    <property type="match status" value="1"/>
</dbReference>
<evidence type="ECO:0000313" key="9">
    <source>
        <dbReference type="Proteomes" id="UP001337305"/>
    </source>
</evidence>
<protein>
    <recommendedName>
        <fullName evidence="3">beta-N-acetylhexosaminidase</fullName>
        <ecNumber evidence="3">3.2.1.52</ecNumber>
    </recommendedName>
</protein>
<dbReference type="Pfam" id="PF00728">
    <property type="entry name" value="Glyco_hydro_20"/>
    <property type="match status" value="1"/>
</dbReference>
<organism evidence="8 9">
    <name type="scientific">Flavivirga spongiicola</name>
    <dbReference type="NCBI Taxonomy" id="421621"/>
    <lineage>
        <taxon>Bacteria</taxon>
        <taxon>Pseudomonadati</taxon>
        <taxon>Bacteroidota</taxon>
        <taxon>Flavobacteriia</taxon>
        <taxon>Flavobacteriales</taxon>
        <taxon>Flavobacteriaceae</taxon>
        <taxon>Flavivirga</taxon>
    </lineage>
</organism>
<evidence type="ECO:0000256" key="2">
    <source>
        <dbReference type="ARBA" id="ARBA00006285"/>
    </source>
</evidence>
<dbReference type="RefSeq" id="WP_303304752.1">
    <property type="nucleotide sequence ID" value="NZ_JAODOP010000004.1"/>
</dbReference>
<comment type="similarity">
    <text evidence="2">Belongs to the glycosyl hydrolase 20 family.</text>
</comment>
<dbReference type="PROSITE" id="PS51257">
    <property type="entry name" value="PROKAR_LIPOPROTEIN"/>
    <property type="match status" value="1"/>
</dbReference>
<dbReference type="EMBL" id="JAODOP010000004">
    <property type="protein sequence ID" value="MEF3832371.1"/>
    <property type="molecule type" value="Genomic_DNA"/>
</dbReference>
<name>A0ABU7XNT4_9FLAO</name>
<gene>
    <name evidence="8" type="ORF">N1F79_04465</name>
</gene>
<evidence type="ECO:0000256" key="4">
    <source>
        <dbReference type="ARBA" id="ARBA00022801"/>
    </source>
</evidence>
<evidence type="ECO:0000256" key="5">
    <source>
        <dbReference type="ARBA" id="ARBA00023295"/>
    </source>
</evidence>
<comment type="caution">
    <text evidence="8">The sequence shown here is derived from an EMBL/GenBank/DDBJ whole genome shotgun (WGS) entry which is preliminary data.</text>
</comment>
<dbReference type="Proteomes" id="UP001337305">
    <property type="component" value="Unassembled WGS sequence"/>
</dbReference>
<dbReference type="Pfam" id="PF02838">
    <property type="entry name" value="Glyco_hydro_20b"/>
    <property type="match status" value="1"/>
</dbReference>
<comment type="catalytic activity">
    <reaction evidence="1">
        <text>Hydrolysis of terminal non-reducing N-acetyl-D-hexosamine residues in N-acetyl-beta-D-hexosaminides.</text>
        <dbReference type="EC" id="3.2.1.52"/>
    </reaction>
</comment>
<keyword evidence="9" id="KW-1185">Reference proteome</keyword>
<reference evidence="8 9" key="1">
    <citation type="submission" date="2022-09" db="EMBL/GenBank/DDBJ databases">
        <title>Genome sequencing of Flavivirga sp. MEBiC05379.</title>
        <authorList>
            <person name="Oh H.-M."/>
            <person name="Kwon K.K."/>
            <person name="Park M.J."/>
            <person name="Yang S.-H."/>
        </authorList>
    </citation>
    <scope>NUCLEOTIDE SEQUENCE [LARGE SCALE GENOMIC DNA]</scope>
    <source>
        <strain evidence="8 9">MEBiC05379</strain>
    </source>
</reference>
<dbReference type="SUPFAM" id="SSF55545">
    <property type="entry name" value="beta-N-acetylhexosaminidase-like domain"/>
    <property type="match status" value="1"/>
</dbReference>
<evidence type="ECO:0000256" key="3">
    <source>
        <dbReference type="ARBA" id="ARBA00012663"/>
    </source>
</evidence>
<dbReference type="InterPro" id="IPR029018">
    <property type="entry name" value="Hex-like_dom2"/>
</dbReference>
<accession>A0ABU7XNT4</accession>
<dbReference type="SUPFAM" id="SSF51445">
    <property type="entry name" value="(Trans)glycosidases"/>
    <property type="match status" value="1"/>
</dbReference>
<dbReference type="Gene3D" id="3.20.20.80">
    <property type="entry name" value="Glycosidases"/>
    <property type="match status" value="1"/>
</dbReference>
<evidence type="ECO:0000256" key="1">
    <source>
        <dbReference type="ARBA" id="ARBA00001231"/>
    </source>
</evidence>
<dbReference type="EC" id="3.2.1.52" evidence="3"/>
<dbReference type="PANTHER" id="PTHR22600">
    <property type="entry name" value="BETA-HEXOSAMINIDASE"/>
    <property type="match status" value="1"/>
</dbReference>
<dbReference type="PRINTS" id="PR00738">
    <property type="entry name" value="GLHYDRLASE20"/>
</dbReference>
<dbReference type="InterPro" id="IPR015882">
    <property type="entry name" value="HEX_bac_N"/>
</dbReference>
<dbReference type="InterPro" id="IPR015883">
    <property type="entry name" value="Glyco_hydro_20_cat"/>
</dbReference>
<keyword evidence="4" id="KW-0378">Hydrolase</keyword>
<evidence type="ECO:0000259" key="7">
    <source>
        <dbReference type="Pfam" id="PF02838"/>
    </source>
</evidence>
<dbReference type="InterPro" id="IPR017853">
    <property type="entry name" value="GH"/>
</dbReference>
<evidence type="ECO:0000313" key="8">
    <source>
        <dbReference type="EMBL" id="MEF3832371.1"/>
    </source>
</evidence>